<organism evidence="6 7">
    <name type="scientific">Aspergillus tanneri</name>
    <dbReference type="NCBI Taxonomy" id="1220188"/>
    <lineage>
        <taxon>Eukaryota</taxon>
        <taxon>Fungi</taxon>
        <taxon>Dikarya</taxon>
        <taxon>Ascomycota</taxon>
        <taxon>Pezizomycotina</taxon>
        <taxon>Eurotiomycetes</taxon>
        <taxon>Eurotiomycetidae</taxon>
        <taxon>Eurotiales</taxon>
        <taxon>Aspergillaceae</taxon>
        <taxon>Aspergillus</taxon>
        <taxon>Aspergillus subgen. Circumdati</taxon>
    </lineage>
</organism>
<evidence type="ECO:0000313" key="8">
    <source>
        <dbReference type="Proteomes" id="UP000324241"/>
    </source>
</evidence>
<dbReference type="VEuPathDB" id="FungiDB:EYZ11_002747"/>
<evidence type="ECO:0000256" key="1">
    <source>
        <dbReference type="ARBA" id="ARBA00004123"/>
    </source>
</evidence>
<feature type="compositionally biased region" description="Basic and acidic residues" evidence="4">
    <location>
        <begin position="479"/>
        <end position="489"/>
    </location>
</feature>
<dbReference type="PANTHER" id="PTHR23188:SF12">
    <property type="entry name" value="RNA POLYMERASE II-ASSOCIATED FACTOR 1 HOMOLOG"/>
    <property type="match status" value="1"/>
</dbReference>
<evidence type="ECO:0000313" key="5">
    <source>
        <dbReference type="EMBL" id="KAA8650609.1"/>
    </source>
</evidence>
<gene>
    <name evidence="5" type="ORF">ATNIH1004_003296</name>
    <name evidence="6" type="ORF">EYZ11_002747</name>
</gene>
<dbReference type="PANTHER" id="PTHR23188">
    <property type="entry name" value="RNA POLYMERASE II-ASSOCIATED FACTOR 1 HOMOLOG"/>
    <property type="match status" value="1"/>
</dbReference>
<comment type="similarity">
    <text evidence="2">Belongs to the PAF1 family.</text>
</comment>
<proteinExistence type="inferred from homology"/>
<dbReference type="GO" id="GO:0003682">
    <property type="term" value="F:chromatin binding"/>
    <property type="evidence" value="ECO:0007669"/>
    <property type="project" value="TreeGrafter"/>
</dbReference>
<keyword evidence="7" id="KW-1185">Reference proteome</keyword>
<dbReference type="EMBL" id="QUQM01000001">
    <property type="protein sequence ID" value="KAA8650609.1"/>
    <property type="molecule type" value="Genomic_DNA"/>
</dbReference>
<dbReference type="OrthoDB" id="10260285at2759"/>
<reference evidence="5 8" key="2">
    <citation type="submission" date="2019-08" db="EMBL/GenBank/DDBJ databases">
        <title>The genome sequence of a newly discovered highly antifungal drug resistant Aspergillus species, Aspergillus tanneri NIH 1004.</title>
        <authorList>
            <person name="Mounaud S."/>
            <person name="Singh I."/>
            <person name="Joardar V."/>
            <person name="Pakala S."/>
            <person name="Pakala S."/>
            <person name="Venepally P."/>
            <person name="Chung J.K."/>
            <person name="Losada L."/>
            <person name="Nierman W.C."/>
        </authorList>
    </citation>
    <scope>NUCLEOTIDE SEQUENCE [LARGE SCALE GENOMIC DNA]</scope>
    <source>
        <strain evidence="5 8">NIH1004</strain>
    </source>
</reference>
<dbReference type="InterPro" id="IPR007133">
    <property type="entry name" value="RNA_pol_II-assoc_Paf1"/>
</dbReference>
<accession>A0A4S3JQ76</accession>
<feature type="region of interest" description="Disordered" evidence="4">
    <location>
        <begin position="1"/>
        <end position="35"/>
    </location>
</feature>
<dbReference type="AlphaFoldDB" id="A0A4S3JQ76"/>
<dbReference type="GO" id="GO:0006368">
    <property type="term" value="P:transcription elongation by RNA polymerase II"/>
    <property type="evidence" value="ECO:0007669"/>
    <property type="project" value="InterPro"/>
</dbReference>
<comment type="caution">
    <text evidence="6">The sequence shown here is derived from an EMBL/GenBank/DDBJ whole genome shotgun (WGS) entry which is preliminary data.</text>
</comment>
<evidence type="ECO:0000256" key="2">
    <source>
        <dbReference type="ARBA" id="ARBA00007560"/>
    </source>
</evidence>
<evidence type="ECO:0000256" key="4">
    <source>
        <dbReference type="SAM" id="MobiDB-lite"/>
    </source>
</evidence>
<dbReference type="Pfam" id="PF03985">
    <property type="entry name" value="Paf1"/>
    <property type="match status" value="1"/>
</dbReference>
<feature type="compositionally biased region" description="Acidic residues" evidence="4">
    <location>
        <begin position="463"/>
        <end position="478"/>
    </location>
</feature>
<dbReference type="RefSeq" id="XP_033429970.1">
    <property type="nucleotide sequence ID" value="XM_033567975.1"/>
</dbReference>
<reference evidence="6 7" key="1">
    <citation type="submission" date="2019-03" db="EMBL/GenBank/DDBJ databases">
        <title>The genome sequence of a newly discovered highly antifungal drug resistant Aspergillus species, Aspergillus tanneri NIH 1004.</title>
        <authorList>
            <person name="Mounaud S."/>
            <person name="Singh I."/>
            <person name="Joardar V."/>
            <person name="Pakala S."/>
            <person name="Pakala S."/>
            <person name="Venepally P."/>
            <person name="Hoover J."/>
            <person name="Nierman W."/>
            <person name="Chung J."/>
            <person name="Losada L."/>
        </authorList>
    </citation>
    <scope>NUCLEOTIDE SEQUENCE [LARGE SCALE GENOMIC DNA]</scope>
    <source>
        <strain evidence="6 7">NIH1004</strain>
    </source>
</reference>
<evidence type="ECO:0000313" key="7">
    <source>
        <dbReference type="Proteomes" id="UP000308092"/>
    </source>
</evidence>
<feature type="region of interest" description="Disordered" evidence="4">
    <location>
        <begin position="448"/>
        <end position="504"/>
    </location>
</feature>
<evidence type="ECO:0000256" key="3">
    <source>
        <dbReference type="ARBA" id="ARBA00023242"/>
    </source>
</evidence>
<name>A0A4S3JQ76_9EURO</name>
<dbReference type="Proteomes" id="UP000324241">
    <property type="component" value="Unassembled WGS sequence"/>
</dbReference>
<dbReference type="EMBL" id="SOSA01000064">
    <property type="protein sequence ID" value="THC97765.1"/>
    <property type="molecule type" value="Genomic_DNA"/>
</dbReference>
<protein>
    <submittedName>
        <fullName evidence="6">Uncharacterized protein</fullName>
    </submittedName>
</protein>
<keyword evidence="3" id="KW-0539">Nucleus</keyword>
<dbReference type="GO" id="GO:0016593">
    <property type="term" value="C:Cdc73/Paf1 complex"/>
    <property type="evidence" value="ECO:0007669"/>
    <property type="project" value="InterPro"/>
</dbReference>
<dbReference type="STRING" id="1220188.A0A4S3JQ76"/>
<dbReference type="Proteomes" id="UP000308092">
    <property type="component" value="Unassembled WGS sequence"/>
</dbReference>
<sequence length="504" mass="56391">MSKSKDSGSSGGFHQEYIASTRYRNDLPPPDMPPKFLEIPHEGLDRFLTPGFASNLARREEPNIDVDAEGGMPIDLVGIPGLHLGDESAIMAPENPDPIDPADLPLLMTLEQLRNPAPKNANVSFLRRTQYISAGIRAPDGPKVTPIRPKSRENEKAKMSQDDPVYVKKYIQKGFDIAYPESKHSGEDTPIRIKGHNPTKLEHDAWAHPVHPDNPKLKPVGFYPLLPDLAGFPDPGGFVQFKFDKAPVHEFSGKRDKRMDAAILLPSAPEERVCQEHATKVALHKSNPNLYPDPGPVPWDYDLFLPEKKEAAKNVLATLRLSNPDRDNEELYTHEGADNARFHRFDRVRTYATSAQTLGNDQKQRDVALTLFDPSDADEERQGKQKAAYYYPILGKTRLKPERARTIAQAGLAPTKPKTKEDQVDQIQVVVRDPDEAEVYKRSLYRAAIDPKFARTMPPPPEEAVDEPEENENADAEDREGSVDRHSTTQDDAPGEVDKMSDDE</sequence>
<feature type="region of interest" description="Disordered" evidence="4">
    <location>
        <begin position="137"/>
        <end position="162"/>
    </location>
</feature>
<evidence type="ECO:0000313" key="6">
    <source>
        <dbReference type="EMBL" id="THC97765.1"/>
    </source>
</evidence>
<feature type="compositionally biased region" description="Basic and acidic residues" evidence="4">
    <location>
        <begin position="150"/>
        <end position="161"/>
    </location>
</feature>
<dbReference type="GO" id="GO:0000993">
    <property type="term" value="F:RNA polymerase II complex binding"/>
    <property type="evidence" value="ECO:0007669"/>
    <property type="project" value="TreeGrafter"/>
</dbReference>
<dbReference type="GeneID" id="54325998"/>
<comment type="subcellular location">
    <subcellularLocation>
        <location evidence="1">Nucleus</location>
    </subcellularLocation>
</comment>